<sequence length="114" mass="12955">LAPPVQYYGYGSSKTILVCLVSDFLLDDVEVKWLSNGTETSPEYITYSVDKDDDETHSAISLISVPSKEWDLYSCRVNHRSTAMVISKSYLDMAGKKFCLTFSLRKALSYYHCF</sequence>
<dbReference type="InterPro" id="IPR050380">
    <property type="entry name" value="Immune_Resp_Modulators"/>
</dbReference>
<dbReference type="PROSITE" id="PS00290">
    <property type="entry name" value="IG_MHC"/>
    <property type="match status" value="1"/>
</dbReference>
<dbReference type="CDD" id="cd00098">
    <property type="entry name" value="IgC1"/>
    <property type="match status" value="1"/>
</dbReference>
<feature type="domain" description="Ig-like" evidence="2">
    <location>
        <begin position="11"/>
        <end position="87"/>
    </location>
</feature>
<dbReference type="Pfam" id="PF07654">
    <property type="entry name" value="C1-set"/>
    <property type="match status" value="1"/>
</dbReference>
<feature type="non-terminal residue" evidence="3">
    <location>
        <position position="1"/>
    </location>
</feature>
<keyword evidence="4" id="KW-1185">Reference proteome</keyword>
<gene>
    <name evidence="3" type="primary">Hb2c</name>
    <name evidence="3" type="ORF">GTO93_0003538</name>
</gene>
<dbReference type="InterPro" id="IPR003597">
    <property type="entry name" value="Ig_C1-set"/>
</dbReference>
<evidence type="ECO:0000313" key="3">
    <source>
        <dbReference type="EMBL" id="MBN3271086.1"/>
    </source>
</evidence>
<dbReference type="InterPro" id="IPR036179">
    <property type="entry name" value="Ig-like_dom_sf"/>
</dbReference>
<protein>
    <submittedName>
        <fullName evidence="3">HB2C protein</fullName>
    </submittedName>
</protein>
<proteinExistence type="predicted"/>
<feature type="non-terminal residue" evidence="3">
    <location>
        <position position="114"/>
    </location>
</feature>
<accession>A0ABS2XAL2</accession>
<dbReference type="InterPro" id="IPR013783">
    <property type="entry name" value="Ig-like_fold"/>
</dbReference>
<organism evidence="3 4">
    <name type="scientific">Polyodon spathula</name>
    <name type="common">North American paddlefish</name>
    <name type="synonym">Squalus spathula</name>
    <dbReference type="NCBI Taxonomy" id="7913"/>
    <lineage>
        <taxon>Eukaryota</taxon>
        <taxon>Metazoa</taxon>
        <taxon>Chordata</taxon>
        <taxon>Craniata</taxon>
        <taxon>Vertebrata</taxon>
        <taxon>Euteleostomi</taxon>
        <taxon>Actinopterygii</taxon>
        <taxon>Chondrostei</taxon>
        <taxon>Acipenseriformes</taxon>
        <taxon>Polyodontidae</taxon>
        <taxon>Polyodon</taxon>
    </lineage>
</organism>
<evidence type="ECO:0000256" key="1">
    <source>
        <dbReference type="ARBA" id="ARBA00023319"/>
    </source>
</evidence>
<reference evidence="3" key="1">
    <citation type="journal article" date="2021" name="Cell">
        <title>Tracing the genetic footprints of vertebrate landing in non-teleost ray-finned fishes.</title>
        <authorList>
            <person name="Bi X."/>
            <person name="Wang K."/>
            <person name="Yang L."/>
            <person name="Pan H."/>
            <person name="Jiang H."/>
            <person name="Wei Q."/>
            <person name="Fang M."/>
            <person name="Yu H."/>
            <person name="Zhu C."/>
            <person name="Cai Y."/>
            <person name="He Y."/>
            <person name="Gan X."/>
            <person name="Zeng H."/>
            <person name="Yu D."/>
            <person name="Zhu Y."/>
            <person name="Jiang H."/>
            <person name="Qiu Q."/>
            <person name="Yang H."/>
            <person name="Zhang Y.E."/>
            <person name="Wang W."/>
            <person name="Zhu M."/>
            <person name="He S."/>
            <person name="Zhang G."/>
        </authorList>
    </citation>
    <scope>NUCLEOTIDE SEQUENCE</scope>
    <source>
        <strain evidence="3">Pddl_001</strain>
    </source>
</reference>
<dbReference type="PROSITE" id="PS50835">
    <property type="entry name" value="IG_LIKE"/>
    <property type="match status" value="1"/>
</dbReference>
<dbReference type="SUPFAM" id="SSF48726">
    <property type="entry name" value="Immunoglobulin"/>
    <property type="match status" value="1"/>
</dbReference>
<dbReference type="InterPro" id="IPR007110">
    <property type="entry name" value="Ig-like_dom"/>
</dbReference>
<dbReference type="Gene3D" id="2.60.40.10">
    <property type="entry name" value="Immunoglobulins"/>
    <property type="match status" value="1"/>
</dbReference>
<dbReference type="SMART" id="SM00407">
    <property type="entry name" value="IGc1"/>
    <property type="match status" value="1"/>
</dbReference>
<dbReference type="Proteomes" id="UP001166093">
    <property type="component" value="Unassembled WGS sequence"/>
</dbReference>
<evidence type="ECO:0000313" key="4">
    <source>
        <dbReference type="Proteomes" id="UP001166093"/>
    </source>
</evidence>
<evidence type="ECO:0000259" key="2">
    <source>
        <dbReference type="PROSITE" id="PS50835"/>
    </source>
</evidence>
<dbReference type="PANTHER" id="PTHR23411">
    <property type="entry name" value="TAPASIN"/>
    <property type="match status" value="1"/>
</dbReference>
<dbReference type="InterPro" id="IPR003006">
    <property type="entry name" value="Ig/MHC_CS"/>
</dbReference>
<dbReference type="EMBL" id="JAAWVQ010007851">
    <property type="protein sequence ID" value="MBN3271086.1"/>
    <property type="molecule type" value="Genomic_DNA"/>
</dbReference>
<comment type="caution">
    <text evidence="3">The sequence shown here is derived from an EMBL/GenBank/DDBJ whole genome shotgun (WGS) entry which is preliminary data.</text>
</comment>
<keyword evidence="1" id="KW-0393">Immunoglobulin domain</keyword>
<name>A0ABS2XAL2_POLSP</name>